<dbReference type="SUPFAM" id="SSF53649">
    <property type="entry name" value="Alkaline phosphatase-like"/>
    <property type="match status" value="1"/>
</dbReference>
<evidence type="ECO:0000256" key="1">
    <source>
        <dbReference type="SAM" id="MobiDB-lite"/>
    </source>
</evidence>
<comment type="caution">
    <text evidence="2">The sequence shown here is derived from an EMBL/GenBank/DDBJ whole genome shotgun (WGS) entry which is preliminary data.</text>
</comment>
<gene>
    <name evidence="2" type="ORF">ODALV1_LOCUS9997</name>
</gene>
<dbReference type="Proteomes" id="UP001642540">
    <property type="component" value="Unassembled WGS sequence"/>
</dbReference>
<feature type="region of interest" description="Disordered" evidence="1">
    <location>
        <begin position="61"/>
        <end position="80"/>
    </location>
</feature>
<feature type="compositionally biased region" description="Basic residues" evidence="1">
    <location>
        <begin position="64"/>
        <end position="80"/>
    </location>
</feature>
<evidence type="ECO:0000313" key="2">
    <source>
        <dbReference type="EMBL" id="CAL8098617.1"/>
    </source>
</evidence>
<protein>
    <submittedName>
        <fullName evidence="2">Uncharacterized protein</fullName>
    </submittedName>
</protein>
<dbReference type="InterPro" id="IPR017850">
    <property type="entry name" value="Alkaline_phosphatase_core_sf"/>
</dbReference>
<keyword evidence="3" id="KW-1185">Reference proteome</keyword>
<organism evidence="2 3">
    <name type="scientific">Orchesella dallaii</name>
    <dbReference type="NCBI Taxonomy" id="48710"/>
    <lineage>
        <taxon>Eukaryota</taxon>
        <taxon>Metazoa</taxon>
        <taxon>Ecdysozoa</taxon>
        <taxon>Arthropoda</taxon>
        <taxon>Hexapoda</taxon>
        <taxon>Collembola</taxon>
        <taxon>Entomobryomorpha</taxon>
        <taxon>Entomobryoidea</taxon>
        <taxon>Orchesellidae</taxon>
        <taxon>Orchesellinae</taxon>
        <taxon>Orchesella</taxon>
    </lineage>
</organism>
<feature type="region of interest" description="Disordered" evidence="1">
    <location>
        <begin position="1"/>
        <end position="21"/>
    </location>
</feature>
<dbReference type="EMBL" id="CAXLJM020000030">
    <property type="protein sequence ID" value="CAL8098617.1"/>
    <property type="molecule type" value="Genomic_DNA"/>
</dbReference>
<name>A0ABP1QCU1_9HEXA</name>
<reference evidence="2 3" key="1">
    <citation type="submission" date="2024-08" db="EMBL/GenBank/DDBJ databases">
        <authorList>
            <person name="Cucini C."/>
            <person name="Frati F."/>
        </authorList>
    </citation>
    <scope>NUCLEOTIDE SEQUENCE [LARGE SCALE GENOMIC DNA]</scope>
</reference>
<accession>A0ABP1QCU1</accession>
<proteinExistence type="predicted"/>
<sequence length="117" mass="13358">MTISGYRPRGNSIQGFAGNSDVDGLPYTTISYGNGIGYKHPWSNGERYDLTNILYLKAQEHGKVKERRRRASQSSARKKRMTCLLRPMSYKLKGYLHSIRHDNREKRPVSCPQNSPG</sequence>
<evidence type="ECO:0000313" key="3">
    <source>
        <dbReference type="Proteomes" id="UP001642540"/>
    </source>
</evidence>
<dbReference type="Gene3D" id="3.40.720.10">
    <property type="entry name" value="Alkaline Phosphatase, subunit A"/>
    <property type="match status" value="1"/>
</dbReference>